<sequence>MAQHVALRVAVPEKCLQHTLPVGSFTLDDLPAQPSSTPNGTQIFWVPRDRFRDLVAGEQQRGECCLVCCHKRMPPAPKRTRQDNVQETFELQCCFGPADYRKSAGNCKSAAPLQPEPVLPDQGKPEQQQLKQVTNLATVTESSGCTANNDVNPPSAGCSSDGGPCSPAADAAAAPAADADVVKESASPQPDPACAAPPAAVKKRRRGTTSIKVGCQFALRVSYYRACPDWACVRVKQRRHLDQGGRPCHGPDCPEAAPGTRLAHAAQRFLLRAKAAAEGAPPPHVEPYRTRTSGKVVPQEQQRLGAQQPEQQQRADPDDSHAEGAAAAAAEDCSDNSEERRPCMQAREQQQEPGEQCGEQQPMRTEQQER</sequence>
<evidence type="ECO:0000313" key="3">
    <source>
        <dbReference type="Proteomes" id="UP001054857"/>
    </source>
</evidence>
<reference evidence="2 3" key="1">
    <citation type="journal article" date="2021" name="Sci. Rep.">
        <title>Genome sequencing of the multicellular alga Astrephomene provides insights into convergent evolution of germ-soma differentiation.</title>
        <authorList>
            <person name="Yamashita S."/>
            <person name="Yamamoto K."/>
            <person name="Matsuzaki R."/>
            <person name="Suzuki S."/>
            <person name="Yamaguchi H."/>
            <person name="Hirooka S."/>
            <person name="Minakuchi Y."/>
            <person name="Miyagishima S."/>
            <person name="Kawachi M."/>
            <person name="Toyoda A."/>
            <person name="Nozaki H."/>
        </authorList>
    </citation>
    <scope>NUCLEOTIDE SEQUENCE [LARGE SCALE GENOMIC DNA]</scope>
    <source>
        <strain evidence="2 3">NIES-4017</strain>
    </source>
</reference>
<feature type="compositionally biased region" description="Low complexity" evidence="1">
    <location>
        <begin position="186"/>
        <end position="200"/>
    </location>
</feature>
<gene>
    <name evidence="2" type="ORF">Agub_g9374</name>
</gene>
<comment type="caution">
    <text evidence="2">The sequence shown here is derived from an EMBL/GenBank/DDBJ whole genome shotgun (WGS) entry which is preliminary data.</text>
</comment>
<protein>
    <submittedName>
        <fullName evidence="2">Uncharacterized protein</fullName>
    </submittedName>
</protein>
<feature type="compositionally biased region" description="Basic and acidic residues" evidence="1">
    <location>
        <begin position="313"/>
        <end position="322"/>
    </location>
</feature>
<name>A0AAD3DV22_9CHLO</name>
<dbReference type="Proteomes" id="UP001054857">
    <property type="component" value="Unassembled WGS sequence"/>
</dbReference>
<feature type="region of interest" description="Disordered" evidence="1">
    <location>
        <begin position="276"/>
        <end position="370"/>
    </location>
</feature>
<feature type="region of interest" description="Disordered" evidence="1">
    <location>
        <begin position="176"/>
        <end position="207"/>
    </location>
</feature>
<dbReference type="EMBL" id="BMAR01000019">
    <property type="protein sequence ID" value="GFR47634.1"/>
    <property type="molecule type" value="Genomic_DNA"/>
</dbReference>
<keyword evidence="3" id="KW-1185">Reference proteome</keyword>
<feature type="compositionally biased region" description="Low complexity" evidence="1">
    <location>
        <begin position="351"/>
        <end position="362"/>
    </location>
</feature>
<proteinExistence type="predicted"/>
<evidence type="ECO:0000313" key="2">
    <source>
        <dbReference type="EMBL" id="GFR47634.1"/>
    </source>
</evidence>
<accession>A0AAD3DV22</accession>
<evidence type="ECO:0000256" key="1">
    <source>
        <dbReference type="SAM" id="MobiDB-lite"/>
    </source>
</evidence>
<feature type="compositionally biased region" description="Polar residues" evidence="1">
    <location>
        <begin position="299"/>
        <end position="312"/>
    </location>
</feature>
<dbReference type="AlphaFoldDB" id="A0AAD3DV22"/>
<feature type="non-terminal residue" evidence="2">
    <location>
        <position position="1"/>
    </location>
</feature>
<organism evidence="2 3">
    <name type="scientific">Astrephomene gubernaculifera</name>
    <dbReference type="NCBI Taxonomy" id="47775"/>
    <lineage>
        <taxon>Eukaryota</taxon>
        <taxon>Viridiplantae</taxon>
        <taxon>Chlorophyta</taxon>
        <taxon>core chlorophytes</taxon>
        <taxon>Chlorophyceae</taxon>
        <taxon>CS clade</taxon>
        <taxon>Chlamydomonadales</taxon>
        <taxon>Astrephomenaceae</taxon>
        <taxon>Astrephomene</taxon>
    </lineage>
</organism>